<sequence length="434" mass="47232">MSSVLDCSGPFAHRNPRLYVYFTTLYNARAYYPVLAIFFTDLGLTLERFVFLNLMWALAIFALEVPSGAMADTIGRKKLLVFASCIMVVEMLILLIAPKNGGALLFALCILNRVLSGASEAAASGADEAIAYDALPEEGREDAWDGVMSAAMRWRSVGFFITMILGGLLYDTAWLAPVGLHIPPEVSHRLPIAVVFVQAIACVFITLRLDETPYSHADLGQRCRSAFRLTLKTAKMAFTTRNIAVIIVGGLLIDSVARNFATITSEYYRLIQIPEWSFGLLGALSGAIGFFVPSLARYLNVRFSPLGVLGIAAGVTILSLSLLAPAWPWFGLLPAMSLMTMLGLVGFTVSRHLHASADSSQRATLLSVRGLAFNLGYGSFSLAFSMLLAAMRKTAGDDAFRAALLWQLPFVAVMIATFFIWARLTKPREIASAD</sequence>
<dbReference type="Gene3D" id="1.20.1250.20">
    <property type="entry name" value="MFS general substrate transporter like domains"/>
    <property type="match status" value="1"/>
</dbReference>
<evidence type="ECO:0000256" key="3">
    <source>
        <dbReference type="ARBA" id="ARBA00023136"/>
    </source>
</evidence>
<reference evidence="5" key="1">
    <citation type="submission" date="2022-10" db="EMBL/GenBank/DDBJ databases">
        <title>Luteolibacter sp. GHJ8, whole genome shotgun sequencing project.</title>
        <authorList>
            <person name="Zhao G."/>
            <person name="Shen L."/>
        </authorList>
    </citation>
    <scope>NUCLEOTIDE SEQUENCE</scope>
    <source>
        <strain evidence="5">GHJ8</strain>
    </source>
</reference>
<dbReference type="InterPro" id="IPR053160">
    <property type="entry name" value="MFS_DHA3_Transporter"/>
</dbReference>
<proteinExistence type="predicted"/>
<dbReference type="SUPFAM" id="SSF103473">
    <property type="entry name" value="MFS general substrate transporter"/>
    <property type="match status" value="1"/>
</dbReference>
<dbReference type="PANTHER" id="PTHR23530:SF1">
    <property type="entry name" value="PERMEASE, MAJOR FACILITATOR SUPERFAMILY-RELATED"/>
    <property type="match status" value="1"/>
</dbReference>
<evidence type="ECO:0000256" key="1">
    <source>
        <dbReference type="ARBA" id="ARBA00022692"/>
    </source>
</evidence>
<dbReference type="PANTHER" id="PTHR23530">
    <property type="entry name" value="TRANSPORT PROTEIN-RELATED"/>
    <property type="match status" value="1"/>
</dbReference>
<dbReference type="Proteomes" id="UP001165653">
    <property type="component" value="Unassembled WGS sequence"/>
</dbReference>
<feature type="transmembrane region" description="Helical" evidence="4">
    <location>
        <begin position="18"/>
        <end position="38"/>
    </location>
</feature>
<evidence type="ECO:0000256" key="2">
    <source>
        <dbReference type="ARBA" id="ARBA00022989"/>
    </source>
</evidence>
<keyword evidence="2 4" id="KW-1133">Transmembrane helix</keyword>
<evidence type="ECO:0000313" key="6">
    <source>
        <dbReference type="Proteomes" id="UP001165653"/>
    </source>
</evidence>
<feature type="transmembrane region" description="Helical" evidence="4">
    <location>
        <begin position="303"/>
        <end position="323"/>
    </location>
</feature>
<feature type="transmembrane region" description="Helical" evidence="4">
    <location>
        <begin position="188"/>
        <end position="207"/>
    </location>
</feature>
<organism evidence="5 6">
    <name type="scientific">Luteolibacter rhizosphaerae</name>
    <dbReference type="NCBI Taxonomy" id="2989719"/>
    <lineage>
        <taxon>Bacteria</taxon>
        <taxon>Pseudomonadati</taxon>
        <taxon>Verrucomicrobiota</taxon>
        <taxon>Verrucomicrobiia</taxon>
        <taxon>Verrucomicrobiales</taxon>
        <taxon>Verrucomicrobiaceae</taxon>
        <taxon>Luteolibacter</taxon>
    </lineage>
</organism>
<protein>
    <submittedName>
        <fullName evidence="5">MFS transporter</fullName>
    </submittedName>
</protein>
<evidence type="ECO:0000256" key="4">
    <source>
        <dbReference type="SAM" id="Phobius"/>
    </source>
</evidence>
<feature type="transmembrane region" description="Helical" evidence="4">
    <location>
        <begin position="238"/>
        <end position="256"/>
    </location>
</feature>
<feature type="transmembrane region" description="Helical" evidence="4">
    <location>
        <begin position="276"/>
        <end position="296"/>
    </location>
</feature>
<feature type="transmembrane region" description="Helical" evidence="4">
    <location>
        <begin position="50"/>
        <end position="67"/>
    </location>
</feature>
<dbReference type="Pfam" id="PF07690">
    <property type="entry name" value="MFS_1"/>
    <property type="match status" value="1"/>
</dbReference>
<feature type="transmembrane region" description="Helical" evidence="4">
    <location>
        <begin position="371"/>
        <end position="391"/>
    </location>
</feature>
<evidence type="ECO:0000313" key="5">
    <source>
        <dbReference type="EMBL" id="MCW1916752.1"/>
    </source>
</evidence>
<dbReference type="InterPro" id="IPR036259">
    <property type="entry name" value="MFS_trans_sf"/>
</dbReference>
<gene>
    <name evidence="5" type="ORF">OJ996_24405</name>
</gene>
<keyword evidence="6" id="KW-1185">Reference proteome</keyword>
<feature type="transmembrane region" description="Helical" evidence="4">
    <location>
        <begin position="403"/>
        <end position="422"/>
    </location>
</feature>
<accession>A0ABT3GA74</accession>
<dbReference type="InterPro" id="IPR011701">
    <property type="entry name" value="MFS"/>
</dbReference>
<keyword evidence="3 4" id="KW-0472">Membrane</keyword>
<comment type="caution">
    <text evidence="5">The sequence shown here is derived from an EMBL/GenBank/DDBJ whole genome shotgun (WGS) entry which is preliminary data.</text>
</comment>
<feature type="transmembrane region" description="Helical" evidence="4">
    <location>
        <begin position="329"/>
        <end position="350"/>
    </location>
</feature>
<feature type="transmembrane region" description="Helical" evidence="4">
    <location>
        <begin position="79"/>
        <end position="97"/>
    </location>
</feature>
<dbReference type="EMBL" id="JAPDDR010000018">
    <property type="protein sequence ID" value="MCW1916752.1"/>
    <property type="molecule type" value="Genomic_DNA"/>
</dbReference>
<feature type="transmembrane region" description="Helical" evidence="4">
    <location>
        <begin position="157"/>
        <end position="176"/>
    </location>
</feature>
<name>A0ABT3GA74_9BACT</name>
<dbReference type="RefSeq" id="WP_264516342.1">
    <property type="nucleotide sequence ID" value="NZ_JAPDDR010000018.1"/>
</dbReference>
<keyword evidence="1 4" id="KW-0812">Transmembrane</keyword>